<feature type="transmembrane region" description="Helical" evidence="7">
    <location>
        <begin position="277"/>
        <end position="295"/>
    </location>
</feature>
<evidence type="ECO:0000256" key="6">
    <source>
        <dbReference type="ARBA" id="ARBA00023136"/>
    </source>
</evidence>
<feature type="transmembrane region" description="Helical" evidence="7">
    <location>
        <begin position="250"/>
        <end position="270"/>
    </location>
</feature>
<feature type="transmembrane region" description="Helical" evidence="7">
    <location>
        <begin position="301"/>
        <end position="318"/>
    </location>
</feature>
<dbReference type="Proteomes" id="UP000300142">
    <property type="component" value="Unassembled WGS sequence"/>
</dbReference>
<evidence type="ECO:0000256" key="2">
    <source>
        <dbReference type="ARBA" id="ARBA00022448"/>
    </source>
</evidence>
<keyword evidence="6 7" id="KW-0472">Membrane</keyword>
<feature type="transmembrane region" description="Helical" evidence="7">
    <location>
        <begin position="164"/>
        <end position="183"/>
    </location>
</feature>
<evidence type="ECO:0000313" key="9">
    <source>
        <dbReference type="Proteomes" id="UP000300142"/>
    </source>
</evidence>
<keyword evidence="5 7" id="KW-1133">Transmembrane helix</keyword>
<protein>
    <submittedName>
        <fullName evidence="8">Major facilitator superfamily MFS_1</fullName>
    </submittedName>
</protein>
<sequence>MKTFFAVWFCQFISLFGSQLTSFVLGIWVYQSTSSVTQFALISFFTMLPGLVISPLAGALVDRWDRRWAMIISDSVAGLSTFGIVLLLITGQLEIWHIYFATTISSISNAFQWPAYGAAITLLVPKQYLSRANGMIQLSEAVAQLLSPICGGFLVILIQLQGVIFLDLATFLFALVTLLIVKFPKPETTSAFKHGKGSLLQESIYGWNYIRVRPGLMALLIFFTISNFAVSTSEVLFTPLVLSFTSEKNLGMVLSIGGSGMLIGSLVMSIWGGLKRLIYGVLGFEFLLGVGIFLVGMRTSIILVTIGGFIAFFSIPMFQSASNAIWQTKVAPDVQGRVFAIRRMVAWSSRPLAYLTAGLLAERVFEPLMTVNGLLAGSIGKIIGTGTGRGIGLMFIVMGILTMLITIIAYQYAPLRLVEDELPDFS</sequence>
<evidence type="ECO:0000313" key="8">
    <source>
        <dbReference type="EMBL" id="GCL39999.1"/>
    </source>
</evidence>
<reference evidence="9" key="1">
    <citation type="submission" date="2019-02" db="EMBL/GenBank/DDBJ databases">
        <title>Draft genome sequence of Sphaerospermopsis reniformis NIES-1949.</title>
        <authorList>
            <person name="Yamaguchi H."/>
            <person name="Suzuki S."/>
            <person name="Kawachi M."/>
        </authorList>
    </citation>
    <scope>NUCLEOTIDE SEQUENCE [LARGE SCALE GENOMIC DNA]</scope>
    <source>
        <strain evidence="9">NIES-1949</strain>
    </source>
</reference>
<dbReference type="AlphaFoldDB" id="A0A480A590"/>
<feature type="transmembrane region" description="Helical" evidence="7">
    <location>
        <begin position="391"/>
        <end position="413"/>
    </location>
</feature>
<name>A0A480A590_9CYAN</name>
<keyword evidence="9" id="KW-1185">Reference proteome</keyword>
<proteinExistence type="predicted"/>
<dbReference type="GO" id="GO:0022857">
    <property type="term" value="F:transmembrane transporter activity"/>
    <property type="evidence" value="ECO:0007669"/>
    <property type="project" value="InterPro"/>
</dbReference>
<evidence type="ECO:0000256" key="1">
    <source>
        <dbReference type="ARBA" id="ARBA00004651"/>
    </source>
</evidence>
<dbReference type="GO" id="GO:0005886">
    <property type="term" value="C:plasma membrane"/>
    <property type="evidence" value="ECO:0007669"/>
    <property type="project" value="UniProtKB-SubCell"/>
</dbReference>
<dbReference type="SUPFAM" id="SSF103473">
    <property type="entry name" value="MFS general substrate transporter"/>
    <property type="match status" value="1"/>
</dbReference>
<organism evidence="8 9">
    <name type="scientific">Sphaerospermopsis reniformis</name>
    <dbReference type="NCBI Taxonomy" id="531300"/>
    <lineage>
        <taxon>Bacteria</taxon>
        <taxon>Bacillati</taxon>
        <taxon>Cyanobacteriota</taxon>
        <taxon>Cyanophyceae</taxon>
        <taxon>Nostocales</taxon>
        <taxon>Aphanizomenonaceae</taxon>
        <taxon>Sphaerospermopsis</taxon>
    </lineage>
</organism>
<feature type="transmembrane region" description="Helical" evidence="7">
    <location>
        <begin position="39"/>
        <end position="61"/>
    </location>
</feature>
<dbReference type="PANTHER" id="PTHR43266:SF2">
    <property type="entry name" value="MAJOR FACILITATOR SUPERFAMILY (MFS) PROFILE DOMAIN-CONTAINING PROTEIN"/>
    <property type="match status" value="1"/>
</dbReference>
<keyword evidence="2" id="KW-0813">Transport</keyword>
<dbReference type="InterPro" id="IPR011701">
    <property type="entry name" value="MFS"/>
</dbReference>
<dbReference type="Gene3D" id="1.20.1250.20">
    <property type="entry name" value="MFS general substrate transporter like domains"/>
    <property type="match status" value="1"/>
</dbReference>
<keyword evidence="3" id="KW-1003">Cell membrane</keyword>
<dbReference type="PANTHER" id="PTHR43266">
    <property type="entry name" value="MACROLIDE-EFFLUX PROTEIN"/>
    <property type="match status" value="1"/>
</dbReference>
<dbReference type="CDD" id="cd06173">
    <property type="entry name" value="MFS_MefA_like"/>
    <property type="match status" value="1"/>
</dbReference>
<comment type="caution">
    <text evidence="8">The sequence shown here is derived from an EMBL/GenBank/DDBJ whole genome shotgun (WGS) entry which is preliminary data.</text>
</comment>
<feature type="transmembrane region" description="Helical" evidence="7">
    <location>
        <begin position="216"/>
        <end position="238"/>
    </location>
</feature>
<evidence type="ECO:0000256" key="5">
    <source>
        <dbReference type="ARBA" id="ARBA00022989"/>
    </source>
</evidence>
<keyword evidence="4 7" id="KW-0812">Transmembrane</keyword>
<accession>A0A480A590</accession>
<evidence type="ECO:0000256" key="4">
    <source>
        <dbReference type="ARBA" id="ARBA00022692"/>
    </source>
</evidence>
<dbReference type="Pfam" id="PF07690">
    <property type="entry name" value="MFS_1"/>
    <property type="match status" value="1"/>
</dbReference>
<feature type="transmembrane region" description="Helical" evidence="7">
    <location>
        <begin position="68"/>
        <end position="90"/>
    </location>
</feature>
<feature type="transmembrane region" description="Helical" evidence="7">
    <location>
        <begin position="141"/>
        <end position="158"/>
    </location>
</feature>
<evidence type="ECO:0000256" key="7">
    <source>
        <dbReference type="SAM" id="Phobius"/>
    </source>
</evidence>
<dbReference type="InterPro" id="IPR036259">
    <property type="entry name" value="MFS_trans_sf"/>
</dbReference>
<gene>
    <name evidence="8" type="ORF">SR1949_51310</name>
</gene>
<dbReference type="RefSeq" id="WP_137669415.1">
    <property type="nucleotide sequence ID" value="NZ_BJCE01000374.1"/>
</dbReference>
<comment type="subcellular location">
    <subcellularLocation>
        <location evidence="1">Cell membrane</location>
        <topology evidence="1">Multi-pass membrane protein</topology>
    </subcellularLocation>
</comment>
<evidence type="ECO:0000256" key="3">
    <source>
        <dbReference type="ARBA" id="ARBA00022475"/>
    </source>
</evidence>
<dbReference type="EMBL" id="BJCE01000374">
    <property type="protein sequence ID" value="GCL39999.1"/>
    <property type="molecule type" value="Genomic_DNA"/>
</dbReference>